<comment type="caution">
    <text evidence="2">The sequence shown here is derived from an EMBL/GenBank/DDBJ whole genome shotgun (WGS) entry which is preliminary data.</text>
</comment>
<name>A0A3S0XGC4_9BURK</name>
<dbReference type="AlphaFoldDB" id="A0A3S0XGC4"/>
<dbReference type="OrthoDB" id="8564969at2"/>
<feature type="compositionally biased region" description="Polar residues" evidence="1">
    <location>
        <begin position="754"/>
        <end position="763"/>
    </location>
</feature>
<sequence length="772" mass="85253">MNVDTTKLNGPQPETEEDTGELSLEDFTRIFREMEEQPPWRARADKEMEYVDGNQLSSEVVQKLKAVGMPPAIEPVIGPAIQSVCGLEAKSRADWRVMPDSDNPDGDAVARALNFKLNQAERHSKADQACSDAYRSQISVGLGWVEVSRNPNPFQFPYRCKAIHRNEIWWDMLDGVESDLSNARWLVRRLWTAGSQAKLMFPGKKTLIGQAVGGWPNFADGFGVLEGGTDTGLASAWDAERGWSIEEQQWRDTTRRRVCLFEVWYRRWQRMLVLKTPDGRVVEFDKKNAVHAQLVAIGATVPEWAVVPKMRRAYWLGPHKLSDEPTPYRHQNFPYVPFWGFREDRTGVPYGLVRGMIYSQDNINAMNARLRWGVSAVRTTRTKGAVEGSDSKFRQEIARIDADVVLNAEHMAKPGATFKVERDFALNDQQWKILQDARVAIERVSNVSASFQYGGGNATSGVQEATQVEQSTQGLADLNDNFAVGRATVGDLLLSLLVEDMIGKPEKVTIKGNPLRDVEEIVLNQPTTEDGIDFLTNDVERTKLKVALNDVPSTPSYRSQQLSAMSEAFKSSPPEVQRVLTPYLMALMDLPTEMREDVIRDVRQAMGSASPEDAEAQVQQRIAQAVDQARMKDARDLKLAELDRRFPQELIDAQVRKVLAETFKITGDGLYSGNQTAAAIAMNPALAPVTDVVVEAAGYQPPQPGGVDPNLEAAGAAPPVLDTAGIPPVQENTSPGQPPVPQQPLSPDQGAGTGSETLRTSDNLPAGATAPQ</sequence>
<evidence type="ECO:0008006" key="4">
    <source>
        <dbReference type="Google" id="ProtNLM"/>
    </source>
</evidence>
<feature type="compositionally biased region" description="Acidic residues" evidence="1">
    <location>
        <begin position="14"/>
        <end position="23"/>
    </location>
</feature>
<accession>A0A3S0XGC4</accession>
<dbReference type="EMBL" id="RXFT01000006">
    <property type="protein sequence ID" value="RUR68674.1"/>
    <property type="molecule type" value="Genomic_DNA"/>
</dbReference>
<evidence type="ECO:0000313" key="3">
    <source>
        <dbReference type="Proteomes" id="UP000281118"/>
    </source>
</evidence>
<dbReference type="Proteomes" id="UP000281118">
    <property type="component" value="Unassembled WGS sequence"/>
</dbReference>
<dbReference type="Pfam" id="PF16510">
    <property type="entry name" value="P22_portal"/>
    <property type="match status" value="1"/>
</dbReference>
<gene>
    <name evidence="2" type="ORF">EJP67_16555</name>
</gene>
<proteinExistence type="predicted"/>
<organism evidence="2 3">
    <name type="scientific">Variovorax guangxiensis</name>
    <dbReference type="NCBI Taxonomy" id="1775474"/>
    <lineage>
        <taxon>Bacteria</taxon>
        <taxon>Pseudomonadati</taxon>
        <taxon>Pseudomonadota</taxon>
        <taxon>Betaproteobacteria</taxon>
        <taxon>Burkholderiales</taxon>
        <taxon>Comamonadaceae</taxon>
        <taxon>Variovorax</taxon>
    </lineage>
</organism>
<evidence type="ECO:0000313" key="2">
    <source>
        <dbReference type="EMBL" id="RUR68674.1"/>
    </source>
</evidence>
<reference evidence="2 3" key="1">
    <citation type="submission" date="2018-12" db="EMBL/GenBank/DDBJ databases">
        <title>The genome sequences of Variovorax guangxiensis DSM 27352.</title>
        <authorList>
            <person name="Gao J."/>
            <person name="Sun J."/>
        </authorList>
    </citation>
    <scope>NUCLEOTIDE SEQUENCE [LARGE SCALE GENOMIC DNA]</scope>
    <source>
        <strain evidence="2 3">DSM 27352</strain>
    </source>
</reference>
<evidence type="ECO:0000256" key="1">
    <source>
        <dbReference type="SAM" id="MobiDB-lite"/>
    </source>
</evidence>
<dbReference type="RefSeq" id="WP_126022809.1">
    <property type="nucleotide sequence ID" value="NZ_RXFT01000006.1"/>
</dbReference>
<dbReference type="InterPro" id="IPR032427">
    <property type="entry name" value="P22_portal"/>
</dbReference>
<feature type="region of interest" description="Disordered" evidence="1">
    <location>
        <begin position="700"/>
        <end position="772"/>
    </location>
</feature>
<feature type="region of interest" description="Disordered" evidence="1">
    <location>
        <begin position="1"/>
        <end position="23"/>
    </location>
</feature>
<protein>
    <recommendedName>
        <fullName evidence="4">Portal protein</fullName>
    </recommendedName>
</protein>